<organism evidence="2 3">
    <name type="scientific">Ornithinibacillus salinisoli</name>
    <dbReference type="NCBI Taxonomy" id="1848459"/>
    <lineage>
        <taxon>Bacteria</taxon>
        <taxon>Bacillati</taxon>
        <taxon>Bacillota</taxon>
        <taxon>Bacilli</taxon>
        <taxon>Bacillales</taxon>
        <taxon>Bacillaceae</taxon>
        <taxon>Ornithinibacillus</taxon>
    </lineage>
</organism>
<feature type="transmembrane region" description="Helical" evidence="1">
    <location>
        <begin position="71"/>
        <end position="91"/>
    </location>
</feature>
<dbReference type="Pfam" id="PF09578">
    <property type="entry name" value="Spore_YabQ"/>
    <property type="match status" value="1"/>
</dbReference>
<proteinExistence type="predicted"/>
<keyword evidence="1" id="KW-0472">Membrane</keyword>
<feature type="transmembrane region" description="Helical" evidence="1">
    <location>
        <begin position="39"/>
        <end position="59"/>
    </location>
</feature>
<evidence type="ECO:0000256" key="1">
    <source>
        <dbReference type="SAM" id="Phobius"/>
    </source>
</evidence>
<name>A0ABW4W180_9BACI</name>
<keyword evidence="1" id="KW-1133">Transmembrane helix</keyword>
<dbReference type="InterPro" id="IPR019074">
    <property type="entry name" value="YabQ"/>
</dbReference>
<dbReference type="EMBL" id="JBHUHQ010000020">
    <property type="protein sequence ID" value="MFD2045564.1"/>
    <property type="molecule type" value="Genomic_DNA"/>
</dbReference>
<dbReference type="NCBIfam" id="TIGR02893">
    <property type="entry name" value="spore_yabQ"/>
    <property type="match status" value="1"/>
</dbReference>
<dbReference type="Proteomes" id="UP001597383">
    <property type="component" value="Unassembled WGS sequence"/>
</dbReference>
<accession>A0ABW4W180</accession>
<protein>
    <submittedName>
        <fullName evidence="2">Spore cortex biosynthesis protein YabQ</fullName>
    </submittedName>
</protein>
<feature type="transmembrane region" description="Helical" evidence="1">
    <location>
        <begin position="6"/>
        <end position="27"/>
    </location>
</feature>
<reference evidence="3" key="1">
    <citation type="journal article" date="2019" name="Int. J. Syst. Evol. Microbiol.">
        <title>The Global Catalogue of Microorganisms (GCM) 10K type strain sequencing project: providing services to taxonomists for standard genome sequencing and annotation.</title>
        <authorList>
            <consortium name="The Broad Institute Genomics Platform"/>
            <consortium name="The Broad Institute Genome Sequencing Center for Infectious Disease"/>
            <person name="Wu L."/>
            <person name="Ma J."/>
        </authorList>
    </citation>
    <scope>NUCLEOTIDE SEQUENCE [LARGE SCALE GENOMIC DNA]</scope>
    <source>
        <strain evidence="3">R28</strain>
    </source>
</reference>
<keyword evidence="1" id="KW-0812">Transmembrane</keyword>
<sequence length="199" mass="23792">MTLSVQFLTMIAMVSGGFYLGIAQETFRRFARHWKDHIILVYFMEISFWLSQTFILYFILFRVNAGELRVYVFVACLLGFAIYQVVAANMYKRILERLIAIITDIYRFMVKVVTVLIIKPIRLLIQGLIVCIIFLLNTLWVICKYILIILITPFKWVLNVIYRLLPKKIHLFFHNLAGFYSKIKNICRKWIKYITFKRR</sequence>
<feature type="transmembrane region" description="Helical" evidence="1">
    <location>
        <begin position="112"/>
        <end position="139"/>
    </location>
</feature>
<evidence type="ECO:0000313" key="3">
    <source>
        <dbReference type="Proteomes" id="UP001597383"/>
    </source>
</evidence>
<gene>
    <name evidence="2" type="primary">yabQ</name>
    <name evidence="2" type="ORF">ACFSJF_14900</name>
</gene>
<feature type="transmembrane region" description="Helical" evidence="1">
    <location>
        <begin position="145"/>
        <end position="165"/>
    </location>
</feature>
<keyword evidence="3" id="KW-1185">Reference proteome</keyword>
<comment type="caution">
    <text evidence="2">The sequence shown here is derived from an EMBL/GenBank/DDBJ whole genome shotgun (WGS) entry which is preliminary data.</text>
</comment>
<dbReference type="RefSeq" id="WP_377558209.1">
    <property type="nucleotide sequence ID" value="NZ_JBHUHQ010000020.1"/>
</dbReference>
<evidence type="ECO:0000313" key="2">
    <source>
        <dbReference type="EMBL" id="MFD2045564.1"/>
    </source>
</evidence>